<feature type="transmembrane region" description="Helical" evidence="2">
    <location>
        <begin position="29"/>
        <end position="50"/>
    </location>
</feature>
<evidence type="ECO:0000256" key="2">
    <source>
        <dbReference type="SAM" id="Phobius"/>
    </source>
</evidence>
<reference evidence="3 4" key="1">
    <citation type="journal article" date="2013" name="Front. Microbiol.">
        <title>The genome of the endophytic bacterium H. frisingense GSF30(T) identifies diverse strategies in the Herbaspirillum genus to interact with plants.</title>
        <authorList>
            <person name="Straub D."/>
            <person name="Rothballer M."/>
            <person name="Hartmann A."/>
            <person name="Ludewig U."/>
        </authorList>
    </citation>
    <scope>NUCLEOTIDE SEQUENCE [LARGE SCALE GENOMIC DNA]</scope>
    <source>
        <strain evidence="3 4">GSF30</strain>
    </source>
</reference>
<dbReference type="PANTHER" id="PTHR34219">
    <property type="entry name" value="IRON-REGULATED INNER MEMBRANE PROTEIN-RELATED"/>
    <property type="match status" value="1"/>
</dbReference>
<keyword evidence="2" id="KW-0472">Membrane</keyword>
<comment type="caution">
    <text evidence="3">The sequence shown here is derived from an EMBL/GenBank/DDBJ whole genome shotgun (WGS) entry which is preliminary data.</text>
</comment>
<feature type="transmembrane region" description="Helical" evidence="2">
    <location>
        <begin position="173"/>
        <end position="198"/>
    </location>
</feature>
<dbReference type="AlphaFoldDB" id="A0AAI9IGY3"/>
<keyword evidence="2" id="KW-1133">Transmembrane helix</keyword>
<feature type="transmembrane region" description="Helical" evidence="2">
    <location>
        <begin position="389"/>
        <end position="410"/>
    </location>
</feature>
<accession>A0AAI9IGY3</accession>
<dbReference type="PANTHER" id="PTHR34219:SF5">
    <property type="entry name" value="BLR4505 PROTEIN"/>
    <property type="match status" value="1"/>
</dbReference>
<name>A0AAI9IGY3_9BURK</name>
<evidence type="ECO:0000256" key="1">
    <source>
        <dbReference type="SAM" id="MobiDB-lite"/>
    </source>
</evidence>
<organism evidence="3 4">
    <name type="scientific">Herbaspirillum frisingense GSF30</name>
    <dbReference type="NCBI Taxonomy" id="864073"/>
    <lineage>
        <taxon>Bacteria</taxon>
        <taxon>Pseudomonadati</taxon>
        <taxon>Pseudomonadota</taxon>
        <taxon>Betaproteobacteria</taxon>
        <taxon>Burkholderiales</taxon>
        <taxon>Oxalobacteraceae</taxon>
        <taxon>Herbaspirillum</taxon>
    </lineage>
</organism>
<protein>
    <submittedName>
        <fullName evidence="3">Iron-regulated membrane protein</fullName>
    </submittedName>
</protein>
<dbReference type="EMBL" id="AEEC02000005">
    <property type="protein sequence ID" value="EOA05839.1"/>
    <property type="molecule type" value="Genomic_DNA"/>
</dbReference>
<dbReference type="Proteomes" id="UP000006772">
    <property type="component" value="Unassembled WGS sequence"/>
</dbReference>
<evidence type="ECO:0000313" key="3">
    <source>
        <dbReference type="EMBL" id="EOA05839.1"/>
    </source>
</evidence>
<feature type="region of interest" description="Disordered" evidence="1">
    <location>
        <begin position="416"/>
        <end position="437"/>
    </location>
</feature>
<feature type="transmembrane region" description="Helical" evidence="2">
    <location>
        <begin position="231"/>
        <end position="251"/>
    </location>
</feature>
<evidence type="ECO:0000313" key="4">
    <source>
        <dbReference type="Proteomes" id="UP000006772"/>
    </source>
</evidence>
<dbReference type="Pfam" id="PF03929">
    <property type="entry name" value="PepSY_TM"/>
    <property type="match status" value="1"/>
</dbReference>
<dbReference type="RefSeq" id="WP_006462207.1">
    <property type="nucleotide sequence ID" value="NZ_AEEC02000005.1"/>
</dbReference>
<gene>
    <name evidence="3" type="ORF">HFRIS_005253</name>
</gene>
<dbReference type="InterPro" id="IPR005625">
    <property type="entry name" value="PepSY-ass_TM"/>
</dbReference>
<sequence>MRPPLAGRASAWLCRHAPDRHTLVLLHRWNGLVLALFLLVASLTGSLLAFEDELDLWLAPELHLAHPAPGQLASAMLDPYALRERVALALGPQADVSQLILHPQAGHTVRFLVGPAIDRATGQPFRLGYDEVLVNPHTGAIQGLRDRQRISLERSALMPLVFNLHHSLALPRVAGALVMGVVATLWTLDCLVGMILTWPRGRPFLAKWKPAWLVKWRAGFYRVNLDLHRAFGLWCWVLLLMLAWSSVMFNLRDQIYLPVMSRLLPFDYSWRPAPPLANASPLTAGPPMSWPQAHAMARRAMAGFASERGLQIDFEERLNYDRRRGVYAYMVHSNADLRSDVGNTGLLIDAASGQVRGHWLPTGDRSGNTFSNWLGALHMGHVFGLPWRIALALLGLAVSLLTVTGVVIWWKKRDARQPRSPGAGMKPSASHRVRASR</sequence>
<keyword evidence="2" id="KW-0812">Transmembrane</keyword>
<proteinExistence type="predicted"/>